<feature type="domain" description="Ubiquitin-like" evidence="7">
    <location>
        <begin position="184"/>
        <end position="257"/>
    </location>
</feature>
<dbReference type="GO" id="GO:0016020">
    <property type="term" value="C:membrane"/>
    <property type="evidence" value="ECO:0007669"/>
    <property type="project" value="UniProtKB-SubCell"/>
</dbReference>
<evidence type="ECO:0000313" key="8">
    <source>
        <dbReference type="EMBL" id="JAO02576.1"/>
    </source>
</evidence>
<keyword evidence="4 6" id="KW-0472">Membrane</keyword>
<feature type="region of interest" description="Disordered" evidence="5">
    <location>
        <begin position="99"/>
        <end position="123"/>
    </location>
</feature>
<dbReference type="InterPro" id="IPR000626">
    <property type="entry name" value="Ubiquitin-like_dom"/>
</dbReference>
<dbReference type="PROSITE" id="PS50053">
    <property type="entry name" value="UBIQUITIN_2"/>
    <property type="match status" value="1"/>
</dbReference>
<dbReference type="PANTHER" id="PTHR14557:SF4">
    <property type="entry name" value="TRANSMEMBRANE AND UBIQUITIN-LIKE DOMAIN-CONTAINING PROTEIN 2"/>
    <property type="match status" value="1"/>
</dbReference>
<evidence type="ECO:0000256" key="6">
    <source>
        <dbReference type="SAM" id="Phobius"/>
    </source>
</evidence>
<name>A0A0P6JDV2_HETGA</name>
<evidence type="ECO:0000259" key="7">
    <source>
        <dbReference type="PROSITE" id="PS50053"/>
    </source>
</evidence>
<gene>
    <name evidence="8" type="primary">TMUB2</name>
    <name evidence="10" type="synonym">Tmub2</name>
</gene>
<dbReference type="SMART" id="SM00213">
    <property type="entry name" value="UBQ"/>
    <property type="match status" value="1"/>
</dbReference>
<dbReference type="InterPro" id="IPR040352">
    <property type="entry name" value="TMUB1/2"/>
</dbReference>
<reference evidence="8" key="1">
    <citation type="submission" date="2015-10" db="EMBL/GenBank/DDBJ databases">
        <title>FRAMA: From RNA-seq data to annotated mRNA assemblies.</title>
        <authorList>
            <person name="Bens M."/>
            <person name="Sahm A."/>
            <person name="Jahn N."/>
            <person name="Morhart M."/>
            <person name="Holtze S."/>
            <person name="Hildebrandt T.B."/>
            <person name="Platzer M."/>
            <person name="Szafranski K."/>
        </authorList>
    </citation>
    <scope>NUCLEOTIDE SEQUENCE</scope>
    <source>
        <tissue evidence="8">Kidney</tissue>
    </source>
</reference>
<dbReference type="Proteomes" id="UP000694906">
    <property type="component" value="Unplaced"/>
</dbReference>
<evidence type="ECO:0000256" key="4">
    <source>
        <dbReference type="ARBA" id="ARBA00023136"/>
    </source>
</evidence>
<feature type="transmembrane region" description="Helical" evidence="6">
    <location>
        <begin position="276"/>
        <end position="298"/>
    </location>
</feature>
<protein>
    <submittedName>
        <fullName evidence="10">Transmembrane and ubiquitin-like domain-containing protein 2 isoform X2</fullName>
    </submittedName>
    <submittedName>
        <fullName evidence="8">Transmembrane and ubiquitin-like domain-containing protein 2 isoform b</fullName>
    </submittedName>
</protein>
<comment type="subcellular location">
    <subcellularLocation>
        <location evidence="1">Membrane</location>
        <topology evidence="1">Multi-pass membrane protein</topology>
    </subcellularLocation>
</comment>
<dbReference type="PANTHER" id="PTHR14557">
    <property type="entry name" value="PROTEIN C7ORF21"/>
    <property type="match status" value="1"/>
</dbReference>
<evidence type="ECO:0000313" key="9">
    <source>
        <dbReference type="Proteomes" id="UP000694906"/>
    </source>
</evidence>
<reference evidence="10" key="2">
    <citation type="submission" date="2025-04" db="UniProtKB">
        <authorList>
            <consortium name="RefSeq"/>
        </authorList>
    </citation>
    <scope>IDENTIFICATION</scope>
</reference>
<dbReference type="EMBL" id="GEBF01001057">
    <property type="protein sequence ID" value="JAO02576.1"/>
    <property type="molecule type" value="Transcribed_RNA"/>
</dbReference>
<evidence type="ECO:0000256" key="2">
    <source>
        <dbReference type="ARBA" id="ARBA00022692"/>
    </source>
</evidence>
<dbReference type="GeneID" id="101720842"/>
<keyword evidence="9" id="KW-1185">Reference proteome</keyword>
<feature type="compositionally biased region" description="Basic and acidic residues" evidence="5">
    <location>
        <begin position="114"/>
        <end position="123"/>
    </location>
</feature>
<evidence type="ECO:0000256" key="1">
    <source>
        <dbReference type="ARBA" id="ARBA00004141"/>
    </source>
</evidence>
<accession>A0A0P6JDV2</accession>
<dbReference type="Gene3D" id="3.10.20.90">
    <property type="entry name" value="Phosphatidylinositol 3-kinase Catalytic Subunit, Chain A, domain 1"/>
    <property type="match status" value="1"/>
</dbReference>
<evidence type="ECO:0000313" key="10">
    <source>
        <dbReference type="RefSeq" id="XP_021095920.1"/>
    </source>
</evidence>
<feature type="transmembrane region" description="Helical" evidence="6">
    <location>
        <begin position="310"/>
        <end position="329"/>
    </location>
</feature>
<feature type="transmembrane region" description="Helical" evidence="6">
    <location>
        <begin position="46"/>
        <end position="69"/>
    </location>
</feature>
<keyword evidence="3 6" id="KW-1133">Transmembrane helix</keyword>
<sequence length="331" mass="34914">MPGLRALICFDGFASSSEQPYECGPGQQPGMELSGVSLIEGVDNEVTVVAGVLVLVLALVLAWLSTYVADSGSSQLLGTIVSAGDTSVLHLGHVDQLMAGPGTLESPELPHPLEGSEEKAEETCTSRGDVTRELGAEVGVEPSLEQLLDIQGLPRQQAGVERAAPEDLPESDGGTCLPSGATLINLRLKLLNDTEELAVATPEDTVGALKSKYFPGQESQVKLIYRGRLLQDPESTLRSLNITDNCVIHCHCSPPGDTAPDSSAPLAPSAAESPSLGISVGSLVVPMFVVLLGVVWYFRINYCQFFPAPATVSLVGITVFFSFLVFGMYGR</sequence>
<dbReference type="AlphaFoldDB" id="A0A0P6JDV2"/>
<proteinExistence type="predicted"/>
<dbReference type="InterPro" id="IPR029071">
    <property type="entry name" value="Ubiquitin-like_domsf"/>
</dbReference>
<dbReference type="RefSeq" id="XP_021095920.1">
    <property type="nucleotide sequence ID" value="XM_021240261.1"/>
</dbReference>
<dbReference type="OrthoDB" id="161999at2759"/>
<organism evidence="8">
    <name type="scientific">Heterocephalus glaber</name>
    <name type="common">Naked mole rat</name>
    <dbReference type="NCBI Taxonomy" id="10181"/>
    <lineage>
        <taxon>Eukaryota</taxon>
        <taxon>Metazoa</taxon>
        <taxon>Chordata</taxon>
        <taxon>Craniata</taxon>
        <taxon>Vertebrata</taxon>
        <taxon>Euteleostomi</taxon>
        <taxon>Mammalia</taxon>
        <taxon>Eutheria</taxon>
        <taxon>Euarchontoglires</taxon>
        <taxon>Glires</taxon>
        <taxon>Rodentia</taxon>
        <taxon>Hystricomorpha</taxon>
        <taxon>Bathyergidae</taxon>
        <taxon>Heterocephalus</taxon>
    </lineage>
</organism>
<evidence type="ECO:0000256" key="3">
    <source>
        <dbReference type="ARBA" id="ARBA00022989"/>
    </source>
</evidence>
<keyword evidence="2 6" id="KW-0812">Transmembrane</keyword>
<dbReference type="Pfam" id="PF00240">
    <property type="entry name" value="ubiquitin"/>
    <property type="match status" value="1"/>
</dbReference>
<dbReference type="SUPFAM" id="SSF54236">
    <property type="entry name" value="Ubiquitin-like"/>
    <property type="match status" value="1"/>
</dbReference>
<dbReference type="GO" id="GO:0036503">
    <property type="term" value="P:ERAD pathway"/>
    <property type="evidence" value="ECO:0007669"/>
    <property type="project" value="InterPro"/>
</dbReference>
<evidence type="ECO:0000256" key="5">
    <source>
        <dbReference type="SAM" id="MobiDB-lite"/>
    </source>
</evidence>